<protein>
    <recommendedName>
        <fullName evidence="2">Chitin-binding type-2 domain-containing protein</fullName>
    </recommendedName>
</protein>
<reference evidence="3 4" key="1">
    <citation type="submission" date="2018-04" db="EMBL/GenBank/DDBJ databases">
        <authorList>
            <person name="Zhang X."/>
            <person name="Yuan J."/>
            <person name="Li F."/>
            <person name="Xiang J."/>
        </authorList>
    </citation>
    <scope>NUCLEOTIDE SEQUENCE [LARGE SCALE GENOMIC DNA]</scope>
    <source>
        <tissue evidence="3">Muscle</tissue>
    </source>
</reference>
<organism evidence="3 4">
    <name type="scientific">Penaeus vannamei</name>
    <name type="common">Whiteleg shrimp</name>
    <name type="synonym">Litopenaeus vannamei</name>
    <dbReference type="NCBI Taxonomy" id="6689"/>
    <lineage>
        <taxon>Eukaryota</taxon>
        <taxon>Metazoa</taxon>
        <taxon>Ecdysozoa</taxon>
        <taxon>Arthropoda</taxon>
        <taxon>Crustacea</taxon>
        <taxon>Multicrustacea</taxon>
        <taxon>Malacostraca</taxon>
        <taxon>Eumalacostraca</taxon>
        <taxon>Eucarida</taxon>
        <taxon>Decapoda</taxon>
        <taxon>Dendrobranchiata</taxon>
        <taxon>Penaeoidea</taxon>
        <taxon>Penaeidae</taxon>
        <taxon>Penaeus</taxon>
    </lineage>
</organism>
<dbReference type="GO" id="GO:0008061">
    <property type="term" value="F:chitin binding"/>
    <property type="evidence" value="ECO:0007669"/>
    <property type="project" value="InterPro"/>
</dbReference>
<dbReference type="InterPro" id="IPR052976">
    <property type="entry name" value="Scoloptoxin-like"/>
</dbReference>
<dbReference type="EMBL" id="QCYY01002259">
    <property type="protein sequence ID" value="ROT71718.1"/>
    <property type="molecule type" value="Genomic_DNA"/>
</dbReference>
<name>A0A423T661_PENVA</name>
<dbReference type="Pfam" id="PF01607">
    <property type="entry name" value="CBM_14"/>
    <property type="match status" value="1"/>
</dbReference>
<feature type="domain" description="Chitin-binding type-2" evidence="2">
    <location>
        <begin position="86"/>
        <end position="157"/>
    </location>
</feature>
<dbReference type="InterPro" id="IPR002557">
    <property type="entry name" value="Chitin-bd_dom"/>
</dbReference>
<dbReference type="PROSITE" id="PS50940">
    <property type="entry name" value="CHIT_BIND_II"/>
    <property type="match status" value="1"/>
</dbReference>
<evidence type="ECO:0000313" key="3">
    <source>
        <dbReference type="EMBL" id="ROT71718.1"/>
    </source>
</evidence>
<comment type="caution">
    <text evidence="3">The sequence shown here is derived from an EMBL/GenBank/DDBJ whole genome shotgun (WGS) entry which is preliminary data.</text>
</comment>
<dbReference type="GO" id="GO:0005576">
    <property type="term" value="C:extracellular region"/>
    <property type="evidence" value="ECO:0007669"/>
    <property type="project" value="InterPro"/>
</dbReference>
<accession>A0A423T661</accession>
<dbReference type="AlphaFoldDB" id="A0A423T661"/>
<gene>
    <name evidence="3" type="ORF">C7M84_009961</name>
</gene>
<dbReference type="OrthoDB" id="6407151at2759"/>
<dbReference type="PANTHER" id="PTHR22933">
    <property type="entry name" value="FI18007P1-RELATED"/>
    <property type="match status" value="1"/>
</dbReference>
<keyword evidence="4" id="KW-1185">Reference proteome</keyword>
<dbReference type="Proteomes" id="UP000283509">
    <property type="component" value="Unassembled WGS sequence"/>
</dbReference>
<keyword evidence="1" id="KW-0732">Signal</keyword>
<reference evidence="3 4" key="2">
    <citation type="submission" date="2019-01" db="EMBL/GenBank/DDBJ databases">
        <title>The decoding of complex shrimp genome reveals the adaptation for benthos swimmer, frequently molting mechanism and breeding impact on genome.</title>
        <authorList>
            <person name="Sun Y."/>
            <person name="Gao Y."/>
            <person name="Yu Y."/>
        </authorList>
    </citation>
    <scope>NUCLEOTIDE SEQUENCE [LARGE SCALE GENOMIC DNA]</scope>
    <source>
        <tissue evidence="3">Muscle</tissue>
    </source>
</reference>
<dbReference type="PANTHER" id="PTHR22933:SF43">
    <property type="entry name" value="LP10131P"/>
    <property type="match status" value="1"/>
</dbReference>
<proteinExistence type="predicted"/>
<feature type="chain" id="PRO_5019454546" description="Chitin-binding type-2 domain-containing protein" evidence="1">
    <location>
        <begin position="17"/>
        <end position="189"/>
    </location>
</feature>
<sequence>MLRLTAVLLLAALSAAAPRDDRRVVGNRWLQPRPQGSELLVDAQIGSVLRHAPKGARLLAVNPTLPAIVDRLPDNATLIRPNLVDTFRCTDRKYGYYGDVDNECQVFHVCLPLQQLYPANFTSPVTYQFSFICPEHTVFTQDAMVCAWTSEALPCEASPELYWMNDNFFREVPKENGVGTRYAELSEKP</sequence>
<evidence type="ECO:0000313" key="4">
    <source>
        <dbReference type="Proteomes" id="UP000283509"/>
    </source>
</evidence>
<feature type="signal peptide" evidence="1">
    <location>
        <begin position="1"/>
        <end position="16"/>
    </location>
</feature>
<evidence type="ECO:0000259" key="2">
    <source>
        <dbReference type="PROSITE" id="PS50940"/>
    </source>
</evidence>
<evidence type="ECO:0000256" key="1">
    <source>
        <dbReference type="SAM" id="SignalP"/>
    </source>
</evidence>